<dbReference type="AlphaFoldDB" id="E1F0I5"/>
<dbReference type="GO" id="GO:0016197">
    <property type="term" value="P:endosomal transport"/>
    <property type="evidence" value="ECO:0007669"/>
    <property type="project" value="TreeGrafter"/>
</dbReference>
<dbReference type="GO" id="GO:0042144">
    <property type="term" value="P:vacuole fusion, non-autophagic"/>
    <property type="evidence" value="ECO:0007669"/>
    <property type="project" value="TreeGrafter"/>
</dbReference>
<evidence type="ECO:0000313" key="1">
    <source>
        <dbReference type="EMBL" id="EFO64042.1"/>
    </source>
</evidence>
<dbReference type="GO" id="GO:0005765">
    <property type="term" value="C:lysosomal membrane"/>
    <property type="evidence" value="ECO:0007669"/>
    <property type="project" value="TreeGrafter"/>
</dbReference>
<dbReference type="PANTHER" id="PTHR12811">
    <property type="entry name" value="VACUOLAR PROTEIN SORTING VPS16"/>
    <property type="match status" value="1"/>
</dbReference>
<sequence>MMTSIRQLGKNRYYRTQSPVSASFDFSDAIPELAFRATDWLFAHLPACAGHSQMVCPGAMLIGNITEKQLSKLRRTIFVFQADGVLFSSIEVVLADEHLDVLGFWHLESTSDLLVVYKQGLARVFTLKGWRLRELRLFKNPKTQTSVLAASFNKDSFIALLNEGTLVFYENLAGAIFSPKQPRSRSIRPPVLSTIFAGGAPQANDIAFLRLVNGSEESVDTKFAILATTPESDPDPRLLFFPLDTQSIESYCYSSLDLCKAVQLTPGSVLFTNAVLHHSCDCIMVIDEYSLSLVVINILSLRKDFATGAPRLQLFFSVPSTEEKSIQVNRAAGLSGLHSSAFLCSFCDILPCYYDNYGNDDGIRIIIPTSARDPKEVRLESLEGSSVFYMEGLLGGLLYKQDDPDETATMHFVRLNQDLYNIENSTENHAGALLYQISTQLRNVKQSGSNHDLKEVSPNMLLQILEPQMNVAVTSVLHAISSIDNCKQQMEYLSAAALGKLFLKADEFLSITEQYDGTRRRLRVLGDFNRHTVGGALPAEDFFGRYAVQTLVGYYSSRGDHERALRTTLYFYNNSEEAIHLTFTVLMRLAVDYFLNPAYLKQDEKNIIKVLDINLGRFPTVTGIYRKLIDFLVSLECYPRNELILTLIDKEPAIYDRIALLLTTRNYRKAAELCLQCGVASSLTHLGYMLCRDREIGSYDMNAALTIFLKMFSQQQSHQDQSIQARLFTCLLYMMTANLEAERRLPQLVASEHSTTLTPAWINYEFFIKLSKSLSLETETALVMLTALLHSSAFGVDYNIIINELHNHVTPSHAYQLTCDNLLRAKRFVTCFADNDTVRVKDKGKKFKEGARSDLDLDSSSNQLKSVTEIMNDTGRQIFKHFFTMIAGDVGSDSENKSAKRFSIADFPKTRELKKHITGDFKKDVSAELVYLSVCEGFIMAASDENAQSPINVKTMRLLMDALHEFCTSIIPSKVLAIIAYPLLTVIERLSTEVYVTQSSICRELYTLLDPVSRARAALRSGKTDELATALESVGLADMEPFSIASMSLSAELQAVIMKARSLK</sequence>
<protein>
    <submittedName>
        <fullName evidence="1">Uncharacterized protein</fullName>
    </submittedName>
</protein>
<proteinExistence type="predicted"/>
<dbReference type="GO" id="GO:0030897">
    <property type="term" value="C:HOPS complex"/>
    <property type="evidence" value="ECO:0007669"/>
    <property type="project" value="TreeGrafter"/>
</dbReference>
<evidence type="ECO:0000313" key="2">
    <source>
        <dbReference type="Proteomes" id="UP000008974"/>
    </source>
</evidence>
<comment type="caution">
    <text evidence="1">The sequence shown here is derived from an EMBL/GenBank/DDBJ whole genome shotgun (WGS) entry which is preliminary data.</text>
</comment>
<organism evidence="1 2">
    <name type="scientific">Giardia intestinalis (strain P15)</name>
    <name type="common">Giardia lamblia</name>
    <dbReference type="NCBI Taxonomy" id="658858"/>
    <lineage>
        <taxon>Eukaryota</taxon>
        <taxon>Metamonada</taxon>
        <taxon>Diplomonadida</taxon>
        <taxon>Hexamitidae</taxon>
        <taxon>Giardiinae</taxon>
        <taxon>Giardia</taxon>
    </lineage>
</organism>
<gene>
    <name evidence="1" type="ORF">GLP15_4132</name>
</gene>
<dbReference type="VEuPathDB" id="GiardiaDB:GLP15_4132"/>
<dbReference type="EMBL" id="ACVC01000106">
    <property type="protein sequence ID" value="EFO64042.1"/>
    <property type="molecule type" value="Genomic_DNA"/>
</dbReference>
<dbReference type="GO" id="GO:0005768">
    <property type="term" value="C:endosome"/>
    <property type="evidence" value="ECO:0007669"/>
    <property type="project" value="TreeGrafter"/>
</dbReference>
<dbReference type="InterPro" id="IPR016534">
    <property type="entry name" value="VPS16"/>
</dbReference>
<dbReference type="GO" id="GO:0006886">
    <property type="term" value="P:intracellular protein transport"/>
    <property type="evidence" value="ECO:0007669"/>
    <property type="project" value="InterPro"/>
</dbReference>
<dbReference type="GO" id="GO:0003779">
    <property type="term" value="F:actin binding"/>
    <property type="evidence" value="ECO:0007669"/>
    <property type="project" value="TreeGrafter"/>
</dbReference>
<dbReference type="Proteomes" id="UP000008974">
    <property type="component" value="Unassembled WGS sequence"/>
</dbReference>
<accession>E1F0I5</accession>
<reference evidence="1 2" key="1">
    <citation type="journal article" date="2010" name="BMC Genomics">
        <title>Genome analysis and comparative genomics of a Giardia intestinalis assemblage E isolate.</title>
        <authorList>
            <person name="Jerlstrom-Hultqvist J."/>
            <person name="Franzen O."/>
            <person name="Ankarklev J."/>
            <person name="Xu F."/>
            <person name="Nohynkova E."/>
            <person name="Andersson J.O."/>
            <person name="Svard S.G."/>
            <person name="Andersson B."/>
        </authorList>
    </citation>
    <scope>NUCLEOTIDE SEQUENCE [LARGE SCALE GENOMIC DNA]</scope>
    <source>
        <strain evidence="1 2">P15</strain>
    </source>
</reference>
<dbReference type="OMA" id="VIMKARS"/>
<name>E1F0I5_GIAIA</name>
<dbReference type="OrthoDB" id="10252187at2759"/>
<dbReference type="PANTHER" id="PTHR12811:SF0">
    <property type="entry name" value="VACUOLAR PROTEIN SORTING-ASSOCIATED PROTEIN 16 HOMOLOG"/>
    <property type="match status" value="1"/>
</dbReference>